<evidence type="ECO:0000256" key="6">
    <source>
        <dbReference type="ARBA" id="ARBA00022771"/>
    </source>
</evidence>
<dbReference type="PANTHER" id="PTHR11685">
    <property type="entry name" value="RBR FAMILY RING FINGER AND IBR DOMAIN-CONTAINING"/>
    <property type="match status" value="1"/>
</dbReference>
<dbReference type="InterPro" id="IPR017907">
    <property type="entry name" value="Znf_RING_CS"/>
</dbReference>
<dbReference type="GO" id="GO:0061630">
    <property type="term" value="F:ubiquitin protein ligase activity"/>
    <property type="evidence" value="ECO:0007669"/>
    <property type="project" value="UniProtKB-EC"/>
</dbReference>
<dbReference type="EC" id="2.3.2.31" evidence="2"/>
<dbReference type="InterPro" id="IPR013083">
    <property type="entry name" value="Znf_RING/FYVE/PHD"/>
</dbReference>
<dbReference type="CDD" id="cd20346">
    <property type="entry name" value="BRcat_RBR_ANKIB1"/>
    <property type="match status" value="1"/>
</dbReference>
<dbReference type="SMART" id="SM00184">
    <property type="entry name" value="RING"/>
    <property type="match status" value="2"/>
</dbReference>
<feature type="domain" description="RING-type" evidence="12">
    <location>
        <begin position="133"/>
        <end position="275"/>
    </location>
</feature>
<comment type="catalytic activity">
    <reaction evidence="1">
        <text>[E2 ubiquitin-conjugating enzyme]-S-ubiquitinyl-L-cysteine + [acceptor protein]-L-lysine = [E2 ubiquitin-conjugating enzyme]-L-cysteine + [acceptor protein]-N(6)-ubiquitinyl-L-lysine.</text>
        <dbReference type="EC" id="2.3.2.31"/>
    </reaction>
</comment>
<comment type="caution">
    <text evidence="13">The sequence shown here is derived from an EMBL/GenBank/DDBJ whole genome shotgun (WGS) entry which is preliminary data.</text>
</comment>
<evidence type="ECO:0000256" key="8">
    <source>
        <dbReference type="ARBA" id="ARBA00022833"/>
    </source>
</evidence>
<dbReference type="InterPro" id="IPR044066">
    <property type="entry name" value="TRIAD_supradom"/>
</dbReference>
<name>A0A9P1HDE6_9PEZI</name>
<reference evidence="13" key="1">
    <citation type="submission" date="2022-11" db="EMBL/GenBank/DDBJ databases">
        <authorList>
            <person name="Scott C."/>
            <person name="Bruce N."/>
        </authorList>
    </citation>
    <scope>NUCLEOTIDE SEQUENCE</scope>
</reference>
<evidence type="ECO:0000256" key="1">
    <source>
        <dbReference type="ARBA" id="ARBA00001798"/>
    </source>
</evidence>
<dbReference type="GO" id="GO:0016567">
    <property type="term" value="P:protein ubiquitination"/>
    <property type="evidence" value="ECO:0007669"/>
    <property type="project" value="InterPro"/>
</dbReference>
<dbReference type="SUPFAM" id="SSF57850">
    <property type="entry name" value="RING/U-box"/>
    <property type="match status" value="2"/>
</dbReference>
<dbReference type="PROSITE" id="PS51873">
    <property type="entry name" value="TRIAD"/>
    <property type="match status" value="1"/>
</dbReference>
<dbReference type="GO" id="GO:0008270">
    <property type="term" value="F:zinc ion binding"/>
    <property type="evidence" value="ECO:0007669"/>
    <property type="project" value="UniProtKB-KW"/>
</dbReference>
<dbReference type="InterPro" id="IPR018957">
    <property type="entry name" value="Znf_C3HC4_RING-type"/>
</dbReference>
<keyword evidence="14" id="KW-1185">Reference proteome</keyword>
<keyword evidence="8" id="KW-0862">Zinc</keyword>
<evidence type="ECO:0000259" key="12">
    <source>
        <dbReference type="PROSITE" id="PS51873"/>
    </source>
</evidence>
<keyword evidence="7" id="KW-0833">Ubl conjugation pathway</keyword>
<dbReference type="InterPro" id="IPR001841">
    <property type="entry name" value="Znf_RING"/>
</dbReference>
<dbReference type="FunFam" id="3.30.40.10:FF:000019">
    <property type="entry name" value="RBR-type E3 ubiquitin transferase"/>
    <property type="match status" value="1"/>
</dbReference>
<feature type="domain" description="RING-type" evidence="11">
    <location>
        <begin position="137"/>
        <end position="185"/>
    </location>
</feature>
<dbReference type="InterPro" id="IPR031127">
    <property type="entry name" value="E3_UB_ligase_RBR"/>
</dbReference>
<gene>
    <name evidence="13" type="ORF">PPNO1_LOCUS9152</name>
</gene>
<evidence type="ECO:0000256" key="3">
    <source>
        <dbReference type="ARBA" id="ARBA00022679"/>
    </source>
</evidence>
<dbReference type="Pfam" id="PF00097">
    <property type="entry name" value="zf-C3HC4"/>
    <property type="match status" value="1"/>
</dbReference>
<accession>A0A9P1HDE6</accession>
<evidence type="ECO:0000256" key="7">
    <source>
        <dbReference type="ARBA" id="ARBA00022786"/>
    </source>
</evidence>
<organism evidence="13 14">
    <name type="scientific">Parascedosporium putredinis</name>
    <dbReference type="NCBI Taxonomy" id="1442378"/>
    <lineage>
        <taxon>Eukaryota</taxon>
        <taxon>Fungi</taxon>
        <taxon>Dikarya</taxon>
        <taxon>Ascomycota</taxon>
        <taxon>Pezizomycotina</taxon>
        <taxon>Sordariomycetes</taxon>
        <taxon>Hypocreomycetidae</taxon>
        <taxon>Microascales</taxon>
        <taxon>Microascaceae</taxon>
        <taxon>Parascedosporium</taxon>
    </lineage>
</organism>
<dbReference type="InterPro" id="IPR002867">
    <property type="entry name" value="IBR_dom"/>
</dbReference>
<feature type="compositionally biased region" description="Acidic residues" evidence="10">
    <location>
        <begin position="1"/>
        <end position="37"/>
    </location>
</feature>
<dbReference type="Pfam" id="PF21235">
    <property type="entry name" value="UBA_ARI1"/>
    <property type="match status" value="1"/>
</dbReference>
<proteinExistence type="predicted"/>
<dbReference type="Proteomes" id="UP000838763">
    <property type="component" value="Unassembled WGS sequence"/>
</dbReference>
<dbReference type="PROSITE" id="PS00518">
    <property type="entry name" value="ZF_RING_1"/>
    <property type="match status" value="1"/>
</dbReference>
<dbReference type="Gene3D" id="3.30.40.10">
    <property type="entry name" value="Zinc/RING finger domain, C3HC4 (zinc finger)"/>
    <property type="match status" value="1"/>
</dbReference>
<evidence type="ECO:0000259" key="11">
    <source>
        <dbReference type="PROSITE" id="PS50089"/>
    </source>
</evidence>
<evidence type="ECO:0000256" key="9">
    <source>
        <dbReference type="PROSITE-ProRule" id="PRU00175"/>
    </source>
</evidence>
<evidence type="ECO:0000256" key="2">
    <source>
        <dbReference type="ARBA" id="ARBA00012251"/>
    </source>
</evidence>
<sequence>MDTDEEYMSTMSTDDEVLIDDSGDEDFGDDFDDDAPDPDFGLSSKDLDKKKKAYETTHKVFEPSDIQRQQSEMIDEVNMICDIRKEDAAILLRHFRWQKERLLEDYMDRPKKVLEAVGLGRSSSNLPKLEIVPGFMCDICCEDGDDLQTFAMKCGHRFCVDCYRRYLTQKIKEEGEAARIQCPADGCPRILDSRSLDILVMPDLQGRYRELLNRTYVEDSDVLKWCPAPDCANAIECAVKKKDLSRIVPTVSCRCGHCFCFGCGLNDHQPAPVSW</sequence>
<dbReference type="SMART" id="SM00647">
    <property type="entry name" value="IBR"/>
    <property type="match status" value="1"/>
</dbReference>
<evidence type="ECO:0000256" key="5">
    <source>
        <dbReference type="ARBA" id="ARBA00022737"/>
    </source>
</evidence>
<dbReference type="Pfam" id="PF01485">
    <property type="entry name" value="IBR"/>
    <property type="match status" value="1"/>
</dbReference>
<evidence type="ECO:0000256" key="4">
    <source>
        <dbReference type="ARBA" id="ARBA00022723"/>
    </source>
</evidence>
<keyword evidence="5" id="KW-0677">Repeat</keyword>
<protein>
    <recommendedName>
        <fullName evidence="2">RBR-type E3 ubiquitin transferase</fullName>
        <ecNumber evidence="2">2.3.2.31</ecNumber>
    </recommendedName>
</protein>
<dbReference type="OrthoDB" id="10009520at2759"/>
<dbReference type="AlphaFoldDB" id="A0A9P1HDE6"/>
<dbReference type="PROSITE" id="PS50089">
    <property type="entry name" value="ZF_RING_2"/>
    <property type="match status" value="1"/>
</dbReference>
<feature type="region of interest" description="Disordered" evidence="10">
    <location>
        <begin position="1"/>
        <end position="46"/>
    </location>
</feature>
<keyword evidence="6 9" id="KW-0863">Zinc-finger</keyword>
<keyword evidence="4" id="KW-0479">Metal-binding</keyword>
<dbReference type="CDD" id="cd16625">
    <property type="entry name" value="RING-HC_RBR_HEL2-like"/>
    <property type="match status" value="1"/>
</dbReference>
<keyword evidence="3" id="KW-0808">Transferase</keyword>
<evidence type="ECO:0000313" key="13">
    <source>
        <dbReference type="EMBL" id="CAI4219599.1"/>
    </source>
</evidence>
<dbReference type="EMBL" id="CALLCH030000020">
    <property type="protein sequence ID" value="CAI4219599.1"/>
    <property type="molecule type" value="Genomic_DNA"/>
</dbReference>
<evidence type="ECO:0000313" key="14">
    <source>
        <dbReference type="Proteomes" id="UP000838763"/>
    </source>
</evidence>
<dbReference type="InterPro" id="IPR048962">
    <property type="entry name" value="ARIH1-like_UBL"/>
</dbReference>
<evidence type="ECO:0000256" key="10">
    <source>
        <dbReference type="SAM" id="MobiDB-lite"/>
    </source>
</evidence>